<accession>A0A5J4R5U4</accession>
<dbReference type="InterPro" id="IPR011249">
    <property type="entry name" value="Metalloenz_LuxS/M16"/>
</dbReference>
<dbReference type="AlphaFoldDB" id="A0A5J4R5U4"/>
<dbReference type="InterPro" id="IPR019068">
    <property type="entry name" value="Restrct_endonuc_II_MjaI"/>
</dbReference>
<sequence>MVKKEINKHSLEFGKKEKVLNYACQTYQLSRPNKVGAVMALIRECQPKTIKEWEDWYFENAKTIGKNSFKITPKSLSELGERLYEKITMVVIPEWQDAFNNLTKEDCINYVYNLTINRTFDGYIREKSVVNDGLVHIFPAIRFEESPSELDHAGDIDYIGYVFDDKAFGIQIKPVTARSNFGNYSVSERMKASFENFKNDFKGNVFIIYSLDGEIANREIIGEIENEIQRLRNIQE</sequence>
<name>A0A5J4R5U4_9ZZZZ</name>
<reference evidence="1" key="1">
    <citation type="submission" date="2019-03" db="EMBL/GenBank/DDBJ databases">
        <title>Single cell metagenomics reveals metabolic interactions within the superorganism composed of flagellate Streblomastix strix and complex community of Bacteroidetes bacteria on its surface.</title>
        <authorList>
            <person name="Treitli S.C."/>
            <person name="Kolisko M."/>
            <person name="Husnik F."/>
            <person name="Keeling P."/>
            <person name="Hampl V."/>
        </authorList>
    </citation>
    <scope>NUCLEOTIDE SEQUENCE</scope>
    <source>
        <strain evidence="1">STM</strain>
    </source>
</reference>
<dbReference type="SUPFAM" id="SSF63411">
    <property type="entry name" value="LuxS/MPP-like metallohydrolase"/>
    <property type="match status" value="1"/>
</dbReference>
<comment type="caution">
    <text evidence="1">The sequence shown here is derived from an EMBL/GenBank/DDBJ whole genome shotgun (WGS) entry which is preliminary data.</text>
</comment>
<proteinExistence type="predicted"/>
<organism evidence="1">
    <name type="scientific">termite gut metagenome</name>
    <dbReference type="NCBI Taxonomy" id="433724"/>
    <lineage>
        <taxon>unclassified sequences</taxon>
        <taxon>metagenomes</taxon>
        <taxon>organismal metagenomes</taxon>
    </lineage>
</organism>
<dbReference type="GO" id="GO:0046872">
    <property type="term" value="F:metal ion binding"/>
    <property type="evidence" value="ECO:0007669"/>
    <property type="project" value="InterPro"/>
</dbReference>
<evidence type="ECO:0000313" key="1">
    <source>
        <dbReference type="EMBL" id="KAA6328915.1"/>
    </source>
</evidence>
<protein>
    <recommendedName>
        <fullName evidence="2">Restriction endonuclease</fullName>
    </recommendedName>
</protein>
<evidence type="ECO:0008006" key="2">
    <source>
        <dbReference type="Google" id="ProtNLM"/>
    </source>
</evidence>
<dbReference type="GO" id="GO:0009036">
    <property type="term" value="F:type II site-specific deoxyribonuclease activity"/>
    <property type="evidence" value="ECO:0007669"/>
    <property type="project" value="InterPro"/>
</dbReference>
<dbReference type="EMBL" id="SNRY01001733">
    <property type="protein sequence ID" value="KAA6328915.1"/>
    <property type="molecule type" value="Genomic_DNA"/>
</dbReference>
<dbReference type="GO" id="GO:0009307">
    <property type="term" value="P:DNA restriction-modification system"/>
    <property type="evidence" value="ECO:0007669"/>
    <property type="project" value="InterPro"/>
</dbReference>
<dbReference type="GO" id="GO:0003677">
    <property type="term" value="F:DNA binding"/>
    <property type="evidence" value="ECO:0007669"/>
    <property type="project" value="InterPro"/>
</dbReference>
<gene>
    <name evidence="1" type="ORF">EZS27_022233</name>
</gene>
<dbReference type="Pfam" id="PF09568">
    <property type="entry name" value="RE_MjaI"/>
    <property type="match status" value="1"/>
</dbReference>